<dbReference type="AlphaFoldDB" id="R7TH64"/>
<dbReference type="InterPro" id="IPR016187">
    <property type="entry name" value="CTDL_fold"/>
</dbReference>
<name>R7TH64_CAPTE</name>
<feature type="chain" id="PRO_5008787013" description="C-type lectin domain-containing protein" evidence="1">
    <location>
        <begin position="23"/>
        <end position="176"/>
    </location>
</feature>
<evidence type="ECO:0000256" key="1">
    <source>
        <dbReference type="SAM" id="SignalP"/>
    </source>
</evidence>
<accession>R7TH64</accession>
<dbReference type="OrthoDB" id="441660at2759"/>
<evidence type="ECO:0000313" key="3">
    <source>
        <dbReference type="EnsemblMetazoa" id="CapteP209855"/>
    </source>
</evidence>
<dbReference type="HOGENOM" id="CLU_1526635_0_0_1"/>
<organism evidence="2">
    <name type="scientific">Capitella teleta</name>
    <name type="common">Polychaete worm</name>
    <dbReference type="NCBI Taxonomy" id="283909"/>
    <lineage>
        <taxon>Eukaryota</taxon>
        <taxon>Metazoa</taxon>
        <taxon>Spiralia</taxon>
        <taxon>Lophotrochozoa</taxon>
        <taxon>Annelida</taxon>
        <taxon>Polychaeta</taxon>
        <taxon>Sedentaria</taxon>
        <taxon>Scolecida</taxon>
        <taxon>Capitellidae</taxon>
        <taxon>Capitella</taxon>
    </lineage>
</organism>
<dbReference type="EnsemblMetazoa" id="CapteT209855">
    <property type="protein sequence ID" value="CapteP209855"/>
    <property type="gene ID" value="CapteG209855"/>
</dbReference>
<proteinExistence type="predicted"/>
<reference evidence="4" key="1">
    <citation type="submission" date="2012-12" db="EMBL/GenBank/DDBJ databases">
        <authorList>
            <person name="Hellsten U."/>
            <person name="Grimwood J."/>
            <person name="Chapman J.A."/>
            <person name="Shapiro H."/>
            <person name="Aerts A."/>
            <person name="Otillar R.P."/>
            <person name="Terry A.Y."/>
            <person name="Boore J.L."/>
            <person name="Simakov O."/>
            <person name="Marletaz F."/>
            <person name="Cho S.-J."/>
            <person name="Edsinger-Gonzales E."/>
            <person name="Havlak P."/>
            <person name="Kuo D.-H."/>
            <person name="Larsson T."/>
            <person name="Lv J."/>
            <person name="Arendt D."/>
            <person name="Savage R."/>
            <person name="Osoegawa K."/>
            <person name="de Jong P."/>
            <person name="Lindberg D.R."/>
            <person name="Seaver E.C."/>
            <person name="Weisblat D.A."/>
            <person name="Putnam N.H."/>
            <person name="Grigoriev I.V."/>
            <person name="Rokhsar D.S."/>
        </authorList>
    </citation>
    <scope>NUCLEOTIDE SEQUENCE</scope>
    <source>
        <strain evidence="4">I ESC-2004</strain>
    </source>
</reference>
<dbReference type="EMBL" id="KB310713">
    <property type="protein sequence ID" value="ELT90916.1"/>
    <property type="molecule type" value="Genomic_DNA"/>
</dbReference>
<reference evidence="3" key="3">
    <citation type="submission" date="2015-06" db="UniProtKB">
        <authorList>
            <consortium name="EnsemblMetazoa"/>
        </authorList>
    </citation>
    <scope>IDENTIFICATION</scope>
</reference>
<evidence type="ECO:0000313" key="2">
    <source>
        <dbReference type="EMBL" id="ELT90916.1"/>
    </source>
</evidence>
<keyword evidence="4" id="KW-1185">Reference proteome</keyword>
<reference evidence="2 4" key="2">
    <citation type="journal article" date="2013" name="Nature">
        <title>Insights into bilaterian evolution from three spiralian genomes.</title>
        <authorList>
            <person name="Simakov O."/>
            <person name="Marletaz F."/>
            <person name="Cho S.J."/>
            <person name="Edsinger-Gonzales E."/>
            <person name="Havlak P."/>
            <person name="Hellsten U."/>
            <person name="Kuo D.H."/>
            <person name="Larsson T."/>
            <person name="Lv J."/>
            <person name="Arendt D."/>
            <person name="Savage R."/>
            <person name="Osoegawa K."/>
            <person name="de Jong P."/>
            <person name="Grimwood J."/>
            <person name="Chapman J.A."/>
            <person name="Shapiro H."/>
            <person name="Aerts A."/>
            <person name="Otillar R.P."/>
            <person name="Terry A.Y."/>
            <person name="Boore J.L."/>
            <person name="Grigoriev I.V."/>
            <person name="Lindberg D.R."/>
            <person name="Seaver E.C."/>
            <person name="Weisblat D.A."/>
            <person name="Putnam N.H."/>
            <person name="Rokhsar D.S."/>
        </authorList>
    </citation>
    <scope>NUCLEOTIDE SEQUENCE</scope>
    <source>
        <strain evidence="2 4">I ESC-2004</strain>
    </source>
</reference>
<protein>
    <recommendedName>
        <fullName evidence="5">C-type lectin domain-containing protein</fullName>
    </recommendedName>
</protein>
<dbReference type="Proteomes" id="UP000014760">
    <property type="component" value="Unassembled WGS sequence"/>
</dbReference>
<dbReference type="EMBL" id="AMQN01014070">
    <property type="status" value="NOT_ANNOTATED_CDS"/>
    <property type="molecule type" value="Genomic_DNA"/>
</dbReference>
<gene>
    <name evidence="2" type="ORF">CAPTEDRAFT_209855</name>
</gene>
<dbReference type="Gene3D" id="3.10.100.10">
    <property type="entry name" value="Mannose-Binding Protein A, subunit A"/>
    <property type="match status" value="1"/>
</dbReference>
<evidence type="ECO:0008006" key="5">
    <source>
        <dbReference type="Google" id="ProtNLM"/>
    </source>
</evidence>
<evidence type="ECO:0000313" key="4">
    <source>
        <dbReference type="Proteomes" id="UP000014760"/>
    </source>
</evidence>
<sequence>MEKGALQFLLFHLLSLISLSYATIPSCPAGTWYLDVGSCNCLTIYKYVAGDSRSPLNIDNYCPSDSFPANIDQDSMFSNLQGVYAQFGLAGTQLIWTAGSDAANEGQYVWSNGKTFASTFVKWSNAQFPTGLAANDYIATNVAGFQDKSIAWATTTRPYGILCQHHLSGHLCAASE</sequence>
<dbReference type="SUPFAM" id="SSF56436">
    <property type="entry name" value="C-type lectin-like"/>
    <property type="match status" value="1"/>
</dbReference>
<dbReference type="InterPro" id="IPR016186">
    <property type="entry name" value="C-type_lectin-like/link_sf"/>
</dbReference>
<feature type="signal peptide" evidence="1">
    <location>
        <begin position="1"/>
        <end position="22"/>
    </location>
</feature>
<keyword evidence="1" id="KW-0732">Signal</keyword>